<accession>A0A401YQX2</accession>
<dbReference type="InterPro" id="IPR011051">
    <property type="entry name" value="RmlC_Cupin_sf"/>
</dbReference>
<evidence type="ECO:0000313" key="4">
    <source>
        <dbReference type="EMBL" id="GCD97014.1"/>
    </source>
</evidence>
<proteinExistence type="predicted"/>
<dbReference type="InterPro" id="IPR013096">
    <property type="entry name" value="Cupin_2"/>
</dbReference>
<dbReference type="CDD" id="cd02216">
    <property type="entry name" value="cupin_GDO-like_N"/>
    <property type="match status" value="1"/>
</dbReference>
<dbReference type="InterPro" id="IPR014710">
    <property type="entry name" value="RmlC-like_jellyroll"/>
</dbReference>
<sequence length="351" mass="39487">MTTPPHTANERSYADLGRLGVEPLWRYYRNLFPAEPHSLAVPFLWRYHELRPHLLHFAQALSLEEAERRVLMLVNPGMQDPPATVNSLYAGIQVVTPGETAQAHRHSAGAFRFVIEGEGAYTTVDGARLRMRPGDLLLTPGWSWHDHRHEGTGPMMWLDALDYPLVNALEAGFFETYDQRSQDIRAPRDLPASQYVHGRLVPAWDTERATASLVGNHTWEETRRAFDAIAHDAVGSDVDGIVLEYTDPWSGGPVMPTLSCRIQRLPPGFRGAARRRTPGTIHHVVSGRGTALVDGRTLDWRDKDVFAVPGWAWCELTNTSRTEDAFVFSYSNEPVLRALGLYRETLTERMG</sequence>
<evidence type="ECO:0000256" key="1">
    <source>
        <dbReference type="ARBA" id="ARBA00022964"/>
    </source>
</evidence>
<dbReference type="Gene3D" id="2.60.120.10">
    <property type="entry name" value="Jelly Rolls"/>
    <property type="match status" value="1"/>
</dbReference>
<reference evidence="4 5" key="1">
    <citation type="submission" date="2018-12" db="EMBL/GenBank/DDBJ databases">
        <title>Draft genome sequence of Embleya hyalina NBRC 13850T.</title>
        <authorList>
            <person name="Komaki H."/>
            <person name="Hosoyama A."/>
            <person name="Kimura A."/>
            <person name="Ichikawa N."/>
            <person name="Tamura T."/>
        </authorList>
    </citation>
    <scope>NUCLEOTIDE SEQUENCE [LARGE SCALE GENOMIC DNA]</scope>
    <source>
        <strain evidence="4 5">NBRC 13850</strain>
    </source>
</reference>
<dbReference type="OrthoDB" id="285029at2"/>
<organism evidence="4 5">
    <name type="scientific">Embleya hyalina</name>
    <dbReference type="NCBI Taxonomy" id="516124"/>
    <lineage>
        <taxon>Bacteria</taxon>
        <taxon>Bacillati</taxon>
        <taxon>Actinomycetota</taxon>
        <taxon>Actinomycetes</taxon>
        <taxon>Kitasatosporales</taxon>
        <taxon>Streptomycetaceae</taxon>
        <taxon>Embleya</taxon>
    </lineage>
</organism>
<evidence type="ECO:0000313" key="5">
    <source>
        <dbReference type="Proteomes" id="UP000286931"/>
    </source>
</evidence>
<dbReference type="AlphaFoldDB" id="A0A401YQX2"/>
<keyword evidence="2" id="KW-0560">Oxidoreductase</keyword>
<keyword evidence="1 4" id="KW-0223">Dioxygenase</keyword>
<dbReference type="PANTHER" id="PTHR41517:SF1">
    <property type="entry name" value="CUPIN"/>
    <property type="match status" value="1"/>
</dbReference>
<evidence type="ECO:0000256" key="2">
    <source>
        <dbReference type="ARBA" id="ARBA00023002"/>
    </source>
</evidence>
<dbReference type="Pfam" id="PF07883">
    <property type="entry name" value="Cupin_2"/>
    <property type="match status" value="1"/>
</dbReference>
<evidence type="ECO:0000259" key="3">
    <source>
        <dbReference type="Pfam" id="PF07883"/>
    </source>
</evidence>
<dbReference type="CDD" id="cd06992">
    <property type="entry name" value="cupin_GDO-like_C"/>
    <property type="match status" value="1"/>
</dbReference>
<dbReference type="GO" id="GO:0051213">
    <property type="term" value="F:dioxygenase activity"/>
    <property type="evidence" value="ECO:0007669"/>
    <property type="project" value="UniProtKB-KW"/>
</dbReference>
<gene>
    <name evidence="4" type="ORF">EHYA_04701</name>
</gene>
<dbReference type="SUPFAM" id="SSF51182">
    <property type="entry name" value="RmlC-like cupins"/>
    <property type="match status" value="1"/>
</dbReference>
<name>A0A401YQX2_9ACTN</name>
<dbReference type="InterPro" id="IPR047183">
    <property type="entry name" value="GDO-like"/>
</dbReference>
<comment type="caution">
    <text evidence="4">The sequence shown here is derived from an EMBL/GenBank/DDBJ whole genome shotgun (WGS) entry which is preliminary data.</text>
</comment>
<keyword evidence="5" id="KW-1185">Reference proteome</keyword>
<dbReference type="PANTHER" id="PTHR41517">
    <property type="entry name" value="1,2-DIOXYGENASE PROTEIN-RELATED"/>
    <property type="match status" value="1"/>
</dbReference>
<feature type="domain" description="Cupin type-2" evidence="3">
    <location>
        <begin position="92"/>
        <end position="159"/>
    </location>
</feature>
<dbReference type="EMBL" id="BIFH01000022">
    <property type="protein sequence ID" value="GCD97014.1"/>
    <property type="molecule type" value="Genomic_DNA"/>
</dbReference>
<dbReference type="Proteomes" id="UP000286931">
    <property type="component" value="Unassembled WGS sequence"/>
</dbReference>
<protein>
    <submittedName>
        <fullName evidence="4">Gentisate 1,2-dioxygenase</fullName>
    </submittedName>
</protein>